<reference evidence="2 3" key="1">
    <citation type="submission" date="2019-06" db="EMBL/GenBank/DDBJ databases">
        <title>Quisquiliibacterium sp. nov., isolated from a maize field.</title>
        <authorList>
            <person name="Lin S.-Y."/>
            <person name="Tsai C.-F."/>
            <person name="Young C.-C."/>
        </authorList>
    </citation>
    <scope>NUCLEOTIDE SEQUENCE [LARGE SCALE GENOMIC DNA]</scope>
    <source>
        <strain evidence="2 3">CC-CFT501</strain>
    </source>
</reference>
<keyword evidence="1" id="KW-1133">Transmembrane helix</keyword>
<gene>
    <name evidence="2" type="ORF">FHP08_16605</name>
</gene>
<keyword evidence="1" id="KW-0472">Membrane</keyword>
<dbReference type="EMBL" id="VDUY01000007">
    <property type="protein sequence ID" value="TXL63912.1"/>
    <property type="molecule type" value="Genomic_DNA"/>
</dbReference>
<proteinExistence type="predicted"/>
<name>A0A5C8NRE1_9BURK</name>
<sequence length="182" mass="20478">MLLGIGKEEWELINSFSGWLSALGTTGAVIVSLYLARRAYTPRARVSVGLRLIISPGDVGDPPEFLVFHITNTGDRPVRITGIGWRVGWPSRRHAMQNFGSVFSSPLPIELGHGQEASWFVPLDQRDEPWVNFFARTMLRGGWLERVTLRGTFATSTGVVFLARPEREFLLRIRDARSQARQ</sequence>
<dbReference type="AlphaFoldDB" id="A0A5C8NRE1"/>
<dbReference type="OrthoDB" id="1110708at2"/>
<keyword evidence="1" id="KW-0812">Transmembrane</keyword>
<dbReference type="RefSeq" id="WP_147705606.1">
    <property type="nucleotide sequence ID" value="NZ_VDUY01000007.1"/>
</dbReference>
<evidence type="ECO:0000256" key="1">
    <source>
        <dbReference type="SAM" id="Phobius"/>
    </source>
</evidence>
<feature type="transmembrane region" description="Helical" evidence="1">
    <location>
        <begin position="16"/>
        <end position="36"/>
    </location>
</feature>
<keyword evidence="3" id="KW-1185">Reference proteome</keyword>
<protein>
    <submittedName>
        <fullName evidence="2">Uncharacterized protein</fullName>
    </submittedName>
</protein>
<evidence type="ECO:0000313" key="3">
    <source>
        <dbReference type="Proteomes" id="UP000321548"/>
    </source>
</evidence>
<accession>A0A5C8NRE1</accession>
<comment type="caution">
    <text evidence="2">The sequence shown here is derived from an EMBL/GenBank/DDBJ whole genome shotgun (WGS) entry which is preliminary data.</text>
</comment>
<evidence type="ECO:0000313" key="2">
    <source>
        <dbReference type="EMBL" id="TXL63912.1"/>
    </source>
</evidence>
<organism evidence="2 3">
    <name type="scientific">Zeimonas arvi</name>
    <dbReference type="NCBI Taxonomy" id="2498847"/>
    <lineage>
        <taxon>Bacteria</taxon>
        <taxon>Pseudomonadati</taxon>
        <taxon>Pseudomonadota</taxon>
        <taxon>Betaproteobacteria</taxon>
        <taxon>Burkholderiales</taxon>
        <taxon>Burkholderiaceae</taxon>
        <taxon>Zeimonas</taxon>
    </lineage>
</organism>
<dbReference type="Proteomes" id="UP000321548">
    <property type="component" value="Unassembled WGS sequence"/>
</dbReference>